<dbReference type="RefSeq" id="WP_167167749.1">
    <property type="nucleotide sequence ID" value="NZ_BAAAOO010000007.1"/>
</dbReference>
<evidence type="ECO:0000313" key="2">
    <source>
        <dbReference type="EMBL" id="NIH57658.1"/>
    </source>
</evidence>
<feature type="transmembrane region" description="Helical" evidence="1">
    <location>
        <begin position="116"/>
        <end position="135"/>
    </location>
</feature>
<feature type="transmembrane region" description="Helical" evidence="1">
    <location>
        <begin position="155"/>
        <end position="174"/>
    </location>
</feature>
<protein>
    <recommendedName>
        <fullName evidence="4">DUF2975 domain-containing protein</fullName>
    </recommendedName>
</protein>
<sequence length="187" mass="20662">MWVILVVATWPLYRLVVGIGEWIGGEPLRFTTYALVDAPAMDDPMLGPGTTAVYTGEAIFTVTDPSVLQRLAYLGPKAISWVVLAVIAVLVLRLLRRAEDGQPFTRRSLVDARWTGIMLVVYGLVLPVVRFWFLIVLLGQTRKEFAVAFSFRDITVWPMVLGAVVLALAQAIYARGLELTEDAEGLV</sequence>
<name>A0ABX0SGY4_9ACTN</name>
<keyword evidence="1" id="KW-0472">Membrane</keyword>
<evidence type="ECO:0000256" key="1">
    <source>
        <dbReference type="SAM" id="Phobius"/>
    </source>
</evidence>
<dbReference type="EMBL" id="JAAMOZ010000001">
    <property type="protein sequence ID" value="NIH57658.1"/>
    <property type="molecule type" value="Genomic_DNA"/>
</dbReference>
<feature type="transmembrane region" description="Helical" evidence="1">
    <location>
        <begin position="78"/>
        <end position="95"/>
    </location>
</feature>
<accession>A0ABX0SGY4</accession>
<evidence type="ECO:0000313" key="3">
    <source>
        <dbReference type="Proteomes" id="UP000749311"/>
    </source>
</evidence>
<dbReference type="Proteomes" id="UP000749311">
    <property type="component" value="Unassembled WGS sequence"/>
</dbReference>
<keyword evidence="1" id="KW-0812">Transmembrane</keyword>
<evidence type="ECO:0008006" key="4">
    <source>
        <dbReference type="Google" id="ProtNLM"/>
    </source>
</evidence>
<proteinExistence type="predicted"/>
<reference evidence="2 3" key="1">
    <citation type="submission" date="2020-02" db="EMBL/GenBank/DDBJ databases">
        <title>Sequencing the genomes of 1000 actinobacteria strains.</title>
        <authorList>
            <person name="Klenk H.-P."/>
        </authorList>
    </citation>
    <scope>NUCLEOTIDE SEQUENCE [LARGE SCALE GENOMIC DNA]</scope>
    <source>
        <strain evidence="2 3">DSM 19609</strain>
    </source>
</reference>
<comment type="caution">
    <text evidence="2">The sequence shown here is derived from an EMBL/GenBank/DDBJ whole genome shotgun (WGS) entry which is preliminary data.</text>
</comment>
<keyword evidence="1" id="KW-1133">Transmembrane helix</keyword>
<gene>
    <name evidence="2" type="ORF">FB473_002303</name>
</gene>
<keyword evidence="3" id="KW-1185">Reference proteome</keyword>
<organism evidence="2 3">
    <name type="scientific">Brooklawnia cerclae</name>
    <dbReference type="NCBI Taxonomy" id="349934"/>
    <lineage>
        <taxon>Bacteria</taxon>
        <taxon>Bacillati</taxon>
        <taxon>Actinomycetota</taxon>
        <taxon>Actinomycetes</taxon>
        <taxon>Propionibacteriales</taxon>
        <taxon>Propionibacteriaceae</taxon>
        <taxon>Brooklawnia</taxon>
    </lineage>
</organism>